<evidence type="ECO:0000256" key="4">
    <source>
        <dbReference type="ARBA" id="ARBA00022980"/>
    </source>
</evidence>
<dbReference type="PANTHER" id="PTHR15893">
    <property type="entry name" value="RIBOSOMAL PROTEIN L27"/>
    <property type="match status" value="1"/>
</dbReference>
<evidence type="ECO:0000256" key="7">
    <source>
        <dbReference type="ARBA" id="ARBA00035267"/>
    </source>
</evidence>
<organism evidence="9">
    <name type="scientific">Tabanus bromius</name>
    <name type="common">Band-eyed brown horse fly</name>
    <dbReference type="NCBI Taxonomy" id="304241"/>
    <lineage>
        <taxon>Eukaryota</taxon>
        <taxon>Metazoa</taxon>
        <taxon>Ecdysozoa</taxon>
        <taxon>Arthropoda</taxon>
        <taxon>Hexapoda</taxon>
        <taxon>Insecta</taxon>
        <taxon>Pterygota</taxon>
        <taxon>Neoptera</taxon>
        <taxon>Endopterygota</taxon>
        <taxon>Diptera</taxon>
        <taxon>Brachycera</taxon>
        <taxon>Tabanomorpha</taxon>
        <taxon>Tabanoidea</taxon>
        <taxon>Tabanidae</taxon>
        <taxon>Tabanus</taxon>
    </lineage>
</organism>
<keyword evidence="6" id="KW-0687">Ribonucleoprotein</keyword>
<evidence type="ECO:0000256" key="2">
    <source>
        <dbReference type="ARBA" id="ARBA00010797"/>
    </source>
</evidence>
<evidence type="ECO:0000256" key="5">
    <source>
        <dbReference type="ARBA" id="ARBA00023128"/>
    </source>
</evidence>
<comment type="subcellular location">
    <subcellularLocation>
        <location evidence="1">Mitochondrion</location>
    </subcellularLocation>
</comment>
<evidence type="ECO:0000256" key="8">
    <source>
        <dbReference type="ARBA" id="ARBA00076963"/>
    </source>
</evidence>
<dbReference type="InterPro" id="IPR001684">
    <property type="entry name" value="Ribosomal_bL27"/>
</dbReference>
<evidence type="ECO:0000256" key="6">
    <source>
        <dbReference type="ARBA" id="ARBA00023274"/>
    </source>
</evidence>
<keyword evidence="3" id="KW-0809">Transit peptide</keyword>
<dbReference type="GO" id="GO:0005762">
    <property type="term" value="C:mitochondrial large ribosomal subunit"/>
    <property type="evidence" value="ECO:0007669"/>
    <property type="project" value="TreeGrafter"/>
</dbReference>
<evidence type="ECO:0000256" key="1">
    <source>
        <dbReference type="ARBA" id="ARBA00004173"/>
    </source>
</evidence>
<dbReference type="PANTHER" id="PTHR15893:SF0">
    <property type="entry name" value="LARGE RIBOSOMAL SUBUNIT PROTEIN BL27M"/>
    <property type="match status" value="1"/>
</dbReference>
<dbReference type="GO" id="GO:0006412">
    <property type="term" value="P:translation"/>
    <property type="evidence" value="ECO:0007669"/>
    <property type="project" value="InterPro"/>
</dbReference>
<accession>A0A0K8TRR1</accession>
<keyword evidence="4 9" id="KW-0689">Ribosomal protein</keyword>
<dbReference type="EMBL" id="GDAI01000551">
    <property type="protein sequence ID" value="JAI17052.1"/>
    <property type="molecule type" value="mRNA"/>
</dbReference>
<dbReference type="PRINTS" id="PR00063">
    <property type="entry name" value="RIBOSOMALL27"/>
</dbReference>
<dbReference type="SUPFAM" id="SSF110324">
    <property type="entry name" value="Ribosomal L27 protein-like"/>
    <property type="match status" value="1"/>
</dbReference>
<dbReference type="GO" id="GO:0005743">
    <property type="term" value="C:mitochondrial inner membrane"/>
    <property type="evidence" value="ECO:0007669"/>
    <property type="project" value="UniProtKB-ARBA"/>
</dbReference>
<reference evidence="9" key="1">
    <citation type="journal article" date="2015" name="Insect Biochem. Mol. Biol.">
        <title>An insight into the sialome of the horse fly, Tabanus bromius.</title>
        <authorList>
            <person name="Ribeiro J.M."/>
            <person name="Kazimirova M."/>
            <person name="Takac P."/>
            <person name="Andersen J.F."/>
            <person name="Francischetti I.M."/>
        </authorList>
    </citation>
    <scope>NUCLEOTIDE SEQUENCE</scope>
</reference>
<protein>
    <recommendedName>
        <fullName evidence="7">Large ribosomal subunit protein bL27m</fullName>
    </recommendedName>
    <alternativeName>
        <fullName evidence="8">39S ribosomal protein L27, mitochondrial</fullName>
    </alternativeName>
</protein>
<comment type="similarity">
    <text evidence="2">Belongs to the bacterial ribosomal protein bL27 family.</text>
</comment>
<evidence type="ECO:0000256" key="3">
    <source>
        <dbReference type="ARBA" id="ARBA00022946"/>
    </source>
</evidence>
<dbReference type="Gene3D" id="2.40.50.100">
    <property type="match status" value="1"/>
</dbReference>
<evidence type="ECO:0000313" key="9">
    <source>
        <dbReference type="EMBL" id="JAI17052.1"/>
    </source>
</evidence>
<name>A0A0K8TRR1_TABBR</name>
<proteinExistence type="evidence at transcript level"/>
<dbReference type="GO" id="GO:0003735">
    <property type="term" value="F:structural constituent of ribosome"/>
    <property type="evidence" value="ECO:0007669"/>
    <property type="project" value="InterPro"/>
</dbReference>
<dbReference type="AlphaFoldDB" id="A0A0K8TRR1"/>
<sequence>MSLQLISKTTGILKTSELLAVPLRFASKKTGGSTRNPKGHARPKHRGWKVQDGHYVSAGTILATQLTPRFHPGLNVGFGKNGTLFALEHGKVLVTCEKTDLNWDHTWVQRHYAGRQDQTIYKKYFNVIPEKQHQRFKLIDEI</sequence>
<dbReference type="Pfam" id="PF01016">
    <property type="entry name" value="Ribosomal_L27"/>
    <property type="match status" value="1"/>
</dbReference>
<dbReference type="FunFam" id="2.40.50.100:FF:000031">
    <property type="entry name" value="39S ribosomal protein L27, mitochondrial"/>
    <property type="match status" value="1"/>
</dbReference>
<keyword evidence="5" id="KW-0496">Mitochondrion</keyword>